<dbReference type="InterPro" id="IPR036220">
    <property type="entry name" value="UDP-Glc/GDP-Man_DH_C_sf"/>
</dbReference>
<dbReference type="Pfam" id="PF03720">
    <property type="entry name" value="UDPG_MGDP_dh_C"/>
    <property type="match status" value="1"/>
</dbReference>
<dbReference type="EMBL" id="FQUS01000001">
    <property type="protein sequence ID" value="SHE33511.1"/>
    <property type="molecule type" value="Genomic_DNA"/>
</dbReference>
<keyword evidence="4" id="KW-0812">Transmembrane</keyword>
<dbReference type="InterPro" id="IPR028359">
    <property type="entry name" value="UDP_ManNAc/GlcNAc_DH"/>
</dbReference>
<dbReference type="SMART" id="SM00984">
    <property type="entry name" value="UDPG_MGDP_dh_C"/>
    <property type="match status" value="1"/>
</dbReference>
<dbReference type="GO" id="GO:0016628">
    <property type="term" value="F:oxidoreductase activity, acting on the CH-CH group of donors, NAD or NADP as acceptor"/>
    <property type="evidence" value="ECO:0007669"/>
    <property type="project" value="InterPro"/>
</dbReference>
<keyword evidence="4" id="KW-0472">Membrane</keyword>
<dbReference type="InterPro" id="IPR001732">
    <property type="entry name" value="UDP-Glc/GDP-Man_DH_N"/>
</dbReference>
<dbReference type="PIRSF" id="PIRSF000124">
    <property type="entry name" value="UDPglc_GDPman_dh"/>
    <property type="match status" value="1"/>
</dbReference>
<dbReference type="GO" id="GO:0016616">
    <property type="term" value="F:oxidoreductase activity, acting on the CH-OH group of donors, NAD or NADP as acceptor"/>
    <property type="evidence" value="ECO:0007669"/>
    <property type="project" value="InterPro"/>
</dbReference>
<reference evidence="6 7" key="1">
    <citation type="submission" date="2016-11" db="EMBL/GenBank/DDBJ databases">
        <authorList>
            <person name="Jaros S."/>
            <person name="Januszkiewicz K."/>
            <person name="Wedrychowicz H."/>
        </authorList>
    </citation>
    <scope>NUCLEOTIDE SEQUENCE [LARGE SCALE GENOMIC DNA]</scope>
    <source>
        <strain evidence="6 7">DSM 21986</strain>
    </source>
</reference>
<gene>
    <name evidence="6" type="ORF">SAMN05443144_10177</name>
</gene>
<dbReference type="Pfam" id="PF00984">
    <property type="entry name" value="UDPG_MGDP_dh"/>
    <property type="match status" value="1"/>
</dbReference>
<dbReference type="SUPFAM" id="SSF52413">
    <property type="entry name" value="UDP-glucose/GDP-mannose dehydrogenase C-terminal domain"/>
    <property type="match status" value="1"/>
</dbReference>
<evidence type="ECO:0000256" key="1">
    <source>
        <dbReference type="ARBA" id="ARBA00023002"/>
    </source>
</evidence>
<dbReference type="InterPro" id="IPR014026">
    <property type="entry name" value="UDP-Glc/GDP-Man_DH_dimer"/>
</dbReference>
<evidence type="ECO:0000256" key="2">
    <source>
        <dbReference type="ARBA" id="ARBA00023027"/>
    </source>
</evidence>
<dbReference type="SUPFAM" id="SSF48179">
    <property type="entry name" value="6-phosphogluconate dehydrogenase C-terminal domain-like"/>
    <property type="match status" value="1"/>
</dbReference>
<evidence type="ECO:0000256" key="4">
    <source>
        <dbReference type="SAM" id="Phobius"/>
    </source>
</evidence>
<dbReference type="PANTHER" id="PTHR43491:SF1">
    <property type="entry name" value="UDP-N-ACETYL-D-MANNOSAMINE DEHYDROGENASE"/>
    <property type="match status" value="1"/>
</dbReference>
<dbReference type="PANTHER" id="PTHR43491">
    <property type="entry name" value="UDP-N-ACETYL-D-MANNOSAMINE DEHYDROGENASE"/>
    <property type="match status" value="1"/>
</dbReference>
<evidence type="ECO:0000313" key="6">
    <source>
        <dbReference type="EMBL" id="SHE33511.1"/>
    </source>
</evidence>
<evidence type="ECO:0000256" key="3">
    <source>
        <dbReference type="PIRNR" id="PIRNR000124"/>
    </source>
</evidence>
<dbReference type="PIRSF" id="PIRSF500136">
    <property type="entry name" value="UDP_ManNAc_DH"/>
    <property type="match status" value="1"/>
</dbReference>
<keyword evidence="7" id="KW-1185">Reference proteome</keyword>
<dbReference type="AlphaFoldDB" id="A0A1M4SMT1"/>
<feature type="domain" description="UDP-glucose/GDP-mannose dehydrogenase C-terminal" evidence="5">
    <location>
        <begin position="353"/>
        <end position="453"/>
    </location>
</feature>
<dbReference type="InterPro" id="IPR014027">
    <property type="entry name" value="UDP-Glc/GDP-Man_DH_C"/>
</dbReference>
<dbReference type="InterPro" id="IPR017476">
    <property type="entry name" value="UDP-Glc/GDP-Man"/>
</dbReference>
<evidence type="ECO:0000313" key="7">
    <source>
        <dbReference type="Proteomes" id="UP000184041"/>
    </source>
</evidence>
<keyword evidence="2" id="KW-0520">NAD</keyword>
<dbReference type="InterPro" id="IPR008927">
    <property type="entry name" value="6-PGluconate_DH-like_C_sf"/>
</dbReference>
<dbReference type="SUPFAM" id="SSF51735">
    <property type="entry name" value="NAD(P)-binding Rossmann-fold domains"/>
    <property type="match status" value="1"/>
</dbReference>
<dbReference type="InterPro" id="IPR036291">
    <property type="entry name" value="NAD(P)-bd_dom_sf"/>
</dbReference>
<comment type="similarity">
    <text evidence="3">Belongs to the UDP-glucose/GDP-mannose dehydrogenase family.</text>
</comment>
<feature type="transmembrane region" description="Helical" evidence="4">
    <location>
        <begin position="37"/>
        <end position="55"/>
    </location>
</feature>
<keyword evidence="4" id="KW-1133">Transmembrane helix</keyword>
<keyword evidence="1" id="KW-0560">Oxidoreductase</keyword>
<dbReference type="RefSeq" id="WP_084087917.1">
    <property type="nucleotide sequence ID" value="NZ_FQUS01000001.1"/>
</dbReference>
<dbReference type="Gene3D" id="3.40.50.720">
    <property type="entry name" value="NAD(P)-binding Rossmann-like Domain"/>
    <property type="match status" value="2"/>
</dbReference>
<dbReference type="OrthoDB" id="9803238at2"/>
<evidence type="ECO:0000259" key="5">
    <source>
        <dbReference type="SMART" id="SM00984"/>
    </source>
</evidence>
<protein>
    <submittedName>
        <fullName evidence="6">UDP-N-acetyl-D-glucosamine dehydrogenase</fullName>
    </submittedName>
</protein>
<name>A0A1M4SMT1_9BACT</name>
<organism evidence="6 7">
    <name type="scientific">Fodinibius roseus</name>
    <dbReference type="NCBI Taxonomy" id="1194090"/>
    <lineage>
        <taxon>Bacteria</taxon>
        <taxon>Pseudomonadati</taxon>
        <taxon>Balneolota</taxon>
        <taxon>Balneolia</taxon>
        <taxon>Balneolales</taxon>
        <taxon>Balneolaceae</taxon>
        <taxon>Fodinibius</taxon>
    </lineage>
</organism>
<dbReference type="GO" id="GO:0000271">
    <property type="term" value="P:polysaccharide biosynthetic process"/>
    <property type="evidence" value="ECO:0007669"/>
    <property type="project" value="InterPro"/>
</dbReference>
<dbReference type="Proteomes" id="UP000184041">
    <property type="component" value="Unassembled WGS sequence"/>
</dbReference>
<accession>A0A1M4SMT1</accession>
<dbReference type="GO" id="GO:0051287">
    <property type="term" value="F:NAD binding"/>
    <property type="evidence" value="ECO:0007669"/>
    <property type="project" value="InterPro"/>
</dbReference>
<sequence length="465" mass="51876">MKTIQGLRSSKNGYNVTEEGVSDLRDNFISRIRRRKARVGIVGLGYVGLPLLWTFHEEGFPVTGFDVDQTKTDNLASGTPYIKHLGKEMMGKLAGSDKCSATVDFTGLAEMDVILMCVPTPLNAYREPDMQYVEQTTRTIGKHLQKGQLIILESTSYPGTTDELIIPILEEATGMTSGEGFFVAYSPEREDPGNPQFNTAGIPKVVGAHGSDALDIATELYDSIVVETVPVSNSRTAEAVKLTENIFRSVNIALVNELKVVFKEMDIDVHEVLDAAATKPFGFMKFTPGPGLGGHCIPIDPFYLTWKAREFEQHTRFIELAGEINTSMPGYVIEQTIKAMNAHQLPLNGSSILIIGLAYKPDVDDLRESPTFRLMDLLSEYEAKVSYYDPYIPRIHETREHAEWTGLESVAWDKETISGFDAVVISTNHSDIDYRQLADWNDLIIDTRNAMKNIEPKNEKQIWKA</sequence>
<dbReference type="Pfam" id="PF03721">
    <property type="entry name" value="UDPG_MGDP_dh_N"/>
    <property type="match status" value="1"/>
</dbReference>
<proteinExistence type="inferred from homology"/>
<dbReference type="NCBIfam" id="TIGR03026">
    <property type="entry name" value="NDP-sugDHase"/>
    <property type="match status" value="1"/>
</dbReference>
<dbReference type="STRING" id="1194090.SAMN05443144_10177"/>